<keyword evidence="7 12" id="KW-1133">Transmembrane helix</keyword>
<keyword evidence="4 12" id="KW-0378">Hydrolase</keyword>
<dbReference type="GO" id="GO:0004573">
    <property type="term" value="F:Glc3Man9GlcNAc2 oligosaccharide glucosidase activity"/>
    <property type="evidence" value="ECO:0007669"/>
    <property type="project" value="UniProtKB-UniRule"/>
</dbReference>
<feature type="transmembrane region" description="Helical" evidence="12">
    <location>
        <begin position="800"/>
        <end position="818"/>
    </location>
</feature>
<evidence type="ECO:0000256" key="7">
    <source>
        <dbReference type="ARBA" id="ARBA00022989"/>
    </source>
</evidence>
<evidence type="ECO:0000256" key="4">
    <source>
        <dbReference type="ARBA" id="ARBA00022801"/>
    </source>
</evidence>
<dbReference type="Gene3D" id="1.50.10.10">
    <property type="match status" value="1"/>
</dbReference>
<comment type="similarity">
    <text evidence="2 12">Belongs to the glycosyl hydrolase 63 family.</text>
</comment>
<evidence type="ECO:0000256" key="6">
    <source>
        <dbReference type="ARBA" id="ARBA00022968"/>
    </source>
</evidence>
<dbReference type="Pfam" id="PF16923">
    <property type="entry name" value="Glyco_hydro_63N"/>
    <property type="match status" value="1"/>
</dbReference>
<evidence type="ECO:0000256" key="5">
    <source>
        <dbReference type="ARBA" id="ARBA00022824"/>
    </source>
</evidence>
<comment type="catalytic activity">
    <reaction evidence="12">
        <text>N(4)-(alpha-D-Glc-(1-&gt;2)-alpha-D-Glc-(1-&gt;3)-alpha-D-Glc-(1-&gt;3)-alpha-D-Man-(1-&gt;2)-alpha-D-Man-(1-&gt;2)-alpha-D-Man-(1-&gt;3)-[alpha-D-Man-(1-&gt;2)-alpha-D-Man-(1-&gt;3)-[alpha-D-Man-(1-&gt;2)-alpha-D-Man-(1-&gt;6)]-alpha-D-Man-(1-&gt;6)]-beta-D-Man-(1-&gt;4)-beta-D-GlcNAc-(1-&gt;4)-beta-D-GlcNAc)-L-asparaginyl-[protein] + H2O = N(4)-(alpha-D-Glc-(1-&gt;3)-alpha-D-Glc-(1-&gt;3)-alpha-D-Man-(1-&gt;2)-alpha-D-Man-(1-&gt;2)-alpha-D-Man-(1-&gt;3)-[alpha-D-Man-(1-&gt;2)-alpha-D-Man-(1-&gt;3)-[alpha-D-Man-(1-&gt;2)-alpha-D-Man-(1-&gt;6)]-alpha-D-Man-(1-&gt;6)]-beta-D-Man-(1-&gt;4)-beta-D-GlcNAc-(1-&gt;4)-beta-D-GlcNAc)-L-asparaginyl-[protein] + beta-D-glucose</text>
        <dbReference type="Rhea" id="RHEA:55988"/>
        <dbReference type="Rhea" id="RHEA-COMP:12806"/>
        <dbReference type="Rhea" id="RHEA-COMP:14355"/>
        <dbReference type="ChEBI" id="CHEBI:15377"/>
        <dbReference type="ChEBI" id="CHEBI:15903"/>
        <dbReference type="ChEBI" id="CHEBI:59082"/>
        <dbReference type="ChEBI" id="CHEBI:132537"/>
        <dbReference type="EC" id="3.2.1.106"/>
    </reaction>
</comment>
<evidence type="ECO:0000256" key="8">
    <source>
        <dbReference type="ARBA" id="ARBA00023136"/>
    </source>
</evidence>
<evidence type="ECO:0000256" key="14">
    <source>
        <dbReference type="SAM" id="SignalP"/>
    </source>
</evidence>
<dbReference type="Pfam" id="PF03200">
    <property type="entry name" value="Glyco_hydro_63"/>
    <property type="match status" value="1"/>
</dbReference>
<keyword evidence="9 13" id="KW-0325">Glycoprotein</keyword>
<dbReference type="InterPro" id="IPR031335">
    <property type="entry name" value="Glyco_hydro_63_C"/>
</dbReference>
<evidence type="ECO:0000256" key="1">
    <source>
        <dbReference type="ARBA" id="ARBA00004648"/>
    </source>
</evidence>
<keyword evidence="6" id="KW-0735">Signal-anchor</keyword>
<dbReference type="EMBL" id="ML977318">
    <property type="protein sequence ID" value="KAF2117832.1"/>
    <property type="molecule type" value="Genomic_DNA"/>
</dbReference>
<protein>
    <recommendedName>
        <fullName evidence="11 12">Mannosyl-oligosaccharide glucosidase</fullName>
        <ecNumber evidence="11 12">3.2.1.106</ecNumber>
    </recommendedName>
    <alternativeName>
        <fullName evidence="13">Glucosidase I</fullName>
    </alternativeName>
</protein>
<dbReference type="AlphaFoldDB" id="A0A6A5ZED8"/>
<dbReference type="InterPro" id="IPR031631">
    <property type="entry name" value="Glyco_hydro_63N"/>
</dbReference>
<sequence>MQLPASLLSLLLTILAPPITHAQSLAENNASLLWGAYRPNLYLGIRPRVSESLLMGLMWGKLGEGEHYLRHTCEQNDGMASYGWTAYDARRGGTQTMNDTKNMIDITTEFVKMTEGTSSGSWGLRVRGVPREDTLTGLRTSVVFYAAMEGMEACGEHCMLEAAEERAGGGKDQVPESVDIHVKNPQLGVATIYIPNPKGSARADRIDRTDTHEKTLVRSVNVSEEKIWQSRETFAEILKGRETAGPGIVNSMIEDRHGPGNAQFVQLVFNGSFEFDVLYLPQEAKRSITPSDLTRELEATLDLIGQRFNATLGPKPPFTNETHLTFARSMISNLLGGLGYFHGDSKYDKTHAAEYEENAPEFWQAAANARKKAKPQTRWSQELLTHVPSRSVFPRGFLWDEGFHLLPVLDWDLDLGIEVLRSWLSLMDEDGWIAREQILGPEARTRVPEEFQVQYPHIANPPTLFWVVARYIDMLSGKAKYHGHHSVYLKDPTASKELLQEIYPLLKRHYSWWRMTQYGDVEAHSLPKASLDEGYRWRGRSPGYNYASGLDDYPRAEPPDITELHVDALAWVGVMADSLSKIADHTENTDDFQKFQAQYKAIALNIDIVHWNANQSLYCDTRVWESQHTYTWPPGYVSLFPFMLGFLGPEHPNLKASLDLMSNPAHLWTPYGIRSLSPSSTAYETGDNYWRSPIWINMNYLIIKRLLLLAQTPGPFQNRCRDIYIELRRNVVNTVYNSYQETGFAWEQYHPGTGKGQRTEHFTGWTALVVKIMAYPDLDYELGDASMAYDMFGPRKPTEGLGFGVVITSAFLLVFGWLNRRRIAGTCRSMRRR</sequence>
<evidence type="ECO:0000256" key="9">
    <source>
        <dbReference type="ARBA" id="ARBA00023180"/>
    </source>
</evidence>
<reference evidence="17" key="1">
    <citation type="journal article" date="2020" name="Stud. Mycol.">
        <title>101 Dothideomycetes genomes: a test case for predicting lifestyles and emergence of pathogens.</title>
        <authorList>
            <person name="Haridas S."/>
            <person name="Albert R."/>
            <person name="Binder M."/>
            <person name="Bloem J."/>
            <person name="Labutti K."/>
            <person name="Salamov A."/>
            <person name="Andreopoulos B."/>
            <person name="Baker S."/>
            <person name="Barry K."/>
            <person name="Bills G."/>
            <person name="Bluhm B."/>
            <person name="Cannon C."/>
            <person name="Castanera R."/>
            <person name="Culley D."/>
            <person name="Daum C."/>
            <person name="Ezra D."/>
            <person name="Gonzalez J."/>
            <person name="Henrissat B."/>
            <person name="Kuo A."/>
            <person name="Liang C."/>
            <person name="Lipzen A."/>
            <person name="Lutzoni F."/>
            <person name="Magnuson J."/>
            <person name="Mondo S."/>
            <person name="Nolan M."/>
            <person name="Ohm R."/>
            <person name="Pangilinan J."/>
            <person name="Park H.-J."/>
            <person name="Ramirez L."/>
            <person name="Alfaro M."/>
            <person name="Sun H."/>
            <person name="Tritt A."/>
            <person name="Yoshinaga Y."/>
            <person name="Zwiers L.-H."/>
            <person name="Turgeon B."/>
            <person name="Goodwin S."/>
            <person name="Spatafora J."/>
            <person name="Crous P."/>
            <person name="Grigoriev I."/>
        </authorList>
    </citation>
    <scope>NUCLEOTIDE SEQUENCE</scope>
    <source>
        <strain evidence="17">CBS 627.86</strain>
    </source>
</reference>
<evidence type="ECO:0000256" key="12">
    <source>
        <dbReference type="RuleBase" id="RU368089"/>
    </source>
</evidence>
<evidence type="ECO:0000256" key="10">
    <source>
        <dbReference type="ARBA" id="ARBA00023295"/>
    </source>
</evidence>
<keyword evidence="18" id="KW-1185">Reference proteome</keyword>
<dbReference type="Proteomes" id="UP000799770">
    <property type="component" value="Unassembled WGS sequence"/>
</dbReference>
<keyword evidence="14" id="KW-0732">Signal</keyword>
<comment type="pathway">
    <text evidence="13">Glycan metabolism; N-glycan degradation.</text>
</comment>
<feature type="domain" description="Glycosyl hydrolase family 63 N-terminal" evidence="16">
    <location>
        <begin position="31"/>
        <end position="239"/>
    </location>
</feature>
<evidence type="ECO:0000256" key="3">
    <source>
        <dbReference type="ARBA" id="ARBA00022692"/>
    </source>
</evidence>
<dbReference type="EC" id="3.2.1.106" evidence="11 12"/>
<dbReference type="Gene3D" id="2.70.98.110">
    <property type="entry name" value="Glycosyl hydrolase family 63, N-terminal domain"/>
    <property type="match status" value="1"/>
</dbReference>
<dbReference type="GO" id="GO:0009311">
    <property type="term" value="P:oligosaccharide metabolic process"/>
    <property type="evidence" value="ECO:0007669"/>
    <property type="project" value="UniProtKB-UniRule"/>
</dbReference>
<keyword evidence="3 12" id="KW-0812">Transmembrane</keyword>
<dbReference type="OrthoDB" id="410058at2759"/>
<dbReference type="InterPro" id="IPR012341">
    <property type="entry name" value="6hp_glycosidase-like_sf"/>
</dbReference>
<evidence type="ECO:0000313" key="18">
    <source>
        <dbReference type="Proteomes" id="UP000799770"/>
    </source>
</evidence>
<keyword evidence="10 12" id="KW-0326">Glycosidase</keyword>
<evidence type="ECO:0000313" key="17">
    <source>
        <dbReference type="EMBL" id="KAF2117832.1"/>
    </source>
</evidence>
<evidence type="ECO:0000256" key="11">
    <source>
        <dbReference type="ARBA" id="ARBA00038888"/>
    </source>
</evidence>
<feature type="signal peptide" evidence="14">
    <location>
        <begin position="1"/>
        <end position="22"/>
    </location>
</feature>
<evidence type="ECO:0000256" key="2">
    <source>
        <dbReference type="ARBA" id="ARBA00010833"/>
    </source>
</evidence>
<dbReference type="PANTHER" id="PTHR10412">
    <property type="entry name" value="MANNOSYL-OLIGOSACCHARIDE GLUCOSIDASE"/>
    <property type="match status" value="1"/>
</dbReference>
<name>A0A6A5ZED8_9PLEO</name>
<proteinExistence type="inferred from homology"/>
<evidence type="ECO:0000259" key="16">
    <source>
        <dbReference type="Pfam" id="PF16923"/>
    </source>
</evidence>
<evidence type="ECO:0000256" key="13">
    <source>
        <dbReference type="RuleBase" id="RU369107"/>
    </source>
</evidence>
<comment type="function">
    <text evidence="12">Cleaves the distal alpha 1,2-linked glucose residue from the Glc(3)Man(9)GlcNAc(2) oligosaccharide precursor.</text>
</comment>
<keyword evidence="5 12" id="KW-0256">Endoplasmic reticulum</keyword>
<feature type="domain" description="Glycosyl hydrolase family 63 C-terminal" evidence="15">
    <location>
        <begin position="289"/>
        <end position="774"/>
    </location>
</feature>
<evidence type="ECO:0000259" key="15">
    <source>
        <dbReference type="Pfam" id="PF03200"/>
    </source>
</evidence>
<dbReference type="InterPro" id="IPR008928">
    <property type="entry name" value="6-hairpin_glycosidase_sf"/>
</dbReference>
<dbReference type="GO" id="GO:0005789">
    <property type="term" value="C:endoplasmic reticulum membrane"/>
    <property type="evidence" value="ECO:0007669"/>
    <property type="project" value="UniProtKB-SubCell"/>
</dbReference>
<dbReference type="SUPFAM" id="SSF48208">
    <property type="entry name" value="Six-hairpin glycosidases"/>
    <property type="match status" value="1"/>
</dbReference>
<dbReference type="InterPro" id="IPR004888">
    <property type="entry name" value="Glycoside_hydrolase_63"/>
</dbReference>
<organism evidence="17 18">
    <name type="scientific">Lophiotrema nucula</name>
    <dbReference type="NCBI Taxonomy" id="690887"/>
    <lineage>
        <taxon>Eukaryota</taxon>
        <taxon>Fungi</taxon>
        <taxon>Dikarya</taxon>
        <taxon>Ascomycota</taxon>
        <taxon>Pezizomycotina</taxon>
        <taxon>Dothideomycetes</taxon>
        <taxon>Pleosporomycetidae</taxon>
        <taxon>Pleosporales</taxon>
        <taxon>Lophiotremataceae</taxon>
        <taxon>Lophiotrema</taxon>
    </lineage>
</organism>
<gene>
    <name evidence="17" type="ORF">BDV96DRAFT_489513</name>
</gene>
<accession>A0A6A5ZED8</accession>
<dbReference type="InterPro" id="IPR038518">
    <property type="entry name" value="Glyco_hydro_63N_sf"/>
</dbReference>
<feature type="chain" id="PRO_5025443455" description="Mannosyl-oligosaccharide glucosidase" evidence="14">
    <location>
        <begin position="23"/>
        <end position="833"/>
    </location>
</feature>
<comment type="subcellular location">
    <subcellularLocation>
        <location evidence="1 12">Endoplasmic reticulum membrane</location>
        <topology evidence="1 12">Single-pass type II membrane protein</topology>
    </subcellularLocation>
</comment>
<dbReference type="PANTHER" id="PTHR10412:SF11">
    <property type="entry name" value="MANNOSYL-OLIGOSACCHARIDE GLUCOSIDASE"/>
    <property type="match status" value="1"/>
</dbReference>
<dbReference type="GO" id="GO:0006487">
    <property type="term" value="P:protein N-linked glycosylation"/>
    <property type="evidence" value="ECO:0007669"/>
    <property type="project" value="UniProtKB-UniRule"/>
</dbReference>
<keyword evidence="8 12" id="KW-0472">Membrane</keyword>